<dbReference type="Proteomes" id="UP000304947">
    <property type="component" value="Unassembled WGS sequence"/>
</dbReference>
<feature type="transmembrane region" description="Helical" evidence="14">
    <location>
        <begin position="504"/>
        <end position="528"/>
    </location>
</feature>
<organism evidence="16 17">
    <name type="scientific">Aureobasidium pullulans</name>
    <name type="common">Black yeast</name>
    <name type="synonym">Pullularia pullulans</name>
    <dbReference type="NCBI Taxonomy" id="5580"/>
    <lineage>
        <taxon>Eukaryota</taxon>
        <taxon>Fungi</taxon>
        <taxon>Dikarya</taxon>
        <taxon>Ascomycota</taxon>
        <taxon>Pezizomycotina</taxon>
        <taxon>Dothideomycetes</taxon>
        <taxon>Dothideomycetidae</taxon>
        <taxon>Dothideales</taxon>
        <taxon>Saccotheciaceae</taxon>
        <taxon>Aureobasidium</taxon>
    </lineage>
</organism>
<evidence type="ECO:0000256" key="3">
    <source>
        <dbReference type="ARBA" id="ARBA00005378"/>
    </source>
</evidence>
<evidence type="ECO:0000256" key="1">
    <source>
        <dbReference type="ARBA" id="ARBA00004123"/>
    </source>
</evidence>
<dbReference type="PANTHER" id="PTHR43791:SF1">
    <property type="entry name" value="ALLANTOATE PERMEASE"/>
    <property type="match status" value="1"/>
</dbReference>
<dbReference type="FunFam" id="3.40.50.300:FF:000237">
    <property type="entry name" value="replication factor C subunit 4"/>
    <property type="match status" value="1"/>
</dbReference>
<reference evidence="16 17" key="1">
    <citation type="submission" date="2018-10" db="EMBL/GenBank/DDBJ databases">
        <title>Fifty Aureobasidium pullulans genomes reveal a recombining polyextremotolerant generalist.</title>
        <authorList>
            <person name="Gostincar C."/>
            <person name="Turk M."/>
            <person name="Zajc J."/>
            <person name="Gunde-Cimerman N."/>
        </authorList>
    </citation>
    <scope>NUCLEOTIDE SEQUENCE [LARGE SCALE GENOMIC DNA]</scope>
    <source>
        <strain evidence="16 17">EXF-3380</strain>
    </source>
</reference>
<dbReference type="InterPro" id="IPR003593">
    <property type="entry name" value="AAA+_ATPase"/>
</dbReference>
<dbReference type="Pfam" id="PF21960">
    <property type="entry name" value="RCF1-5-like_lid"/>
    <property type="match status" value="1"/>
</dbReference>
<dbReference type="GO" id="GO:0005634">
    <property type="term" value="C:nucleus"/>
    <property type="evidence" value="ECO:0007669"/>
    <property type="project" value="UniProtKB-SubCell"/>
</dbReference>
<feature type="transmembrane region" description="Helical" evidence="14">
    <location>
        <begin position="665"/>
        <end position="685"/>
    </location>
</feature>
<feature type="transmembrane region" description="Helical" evidence="14">
    <location>
        <begin position="726"/>
        <end position="751"/>
    </location>
</feature>
<keyword evidence="9 14" id="KW-1133">Transmembrane helix</keyword>
<comment type="subcellular location">
    <subcellularLocation>
        <location evidence="2">Membrane</location>
        <topology evidence="2">Multi-pass membrane protein</topology>
    </subcellularLocation>
    <subcellularLocation>
        <location evidence="1">Nucleus</location>
    </subcellularLocation>
</comment>
<dbReference type="InterPro" id="IPR036259">
    <property type="entry name" value="MFS_trans_sf"/>
</dbReference>
<dbReference type="InterPro" id="IPR011701">
    <property type="entry name" value="MFS"/>
</dbReference>
<gene>
    <name evidence="16" type="ORF">D6C83_02054</name>
</gene>
<evidence type="ECO:0000256" key="10">
    <source>
        <dbReference type="ARBA" id="ARBA00023136"/>
    </source>
</evidence>
<keyword evidence="10 14" id="KW-0472">Membrane</keyword>
<feature type="compositionally biased region" description="Basic and acidic residues" evidence="13">
    <location>
        <begin position="291"/>
        <end position="303"/>
    </location>
</feature>
<accession>A0A4V6TLR3</accession>
<dbReference type="InterPro" id="IPR003959">
    <property type="entry name" value="ATPase_AAA_core"/>
</dbReference>
<feature type="transmembrane region" description="Helical" evidence="14">
    <location>
        <begin position="697"/>
        <end position="714"/>
    </location>
</feature>
<keyword evidence="5 14" id="KW-0812">Transmembrane</keyword>
<feature type="region of interest" description="Disordered" evidence="13">
    <location>
        <begin position="261"/>
        <end position="303"/>
    </location>
</feature>
<evidence type="ECO:0000256" key="14">
    <source>
        <dbReference type="SAM" id="Phobius"/>
    </source>
</evidence>
<dbReference type="GO" id="GO:0016020">
    <property type="term" value="C:membrane"/>
    <property type="evidence" value="ECO:0007669"/>
    <property type="project" value="UniProtKB-SubCell"/>
</dbReference>
<feature type="transmembrane region" description="Helical" evidence="14">
    <location>
        <begin position="473"/>
        <end position="492"/>
    </location>
</feature>
<dbReference type="Pfam" id="PF00004">
    <property type="entry name" value="AAA"/>
    <property type="match status" value="1"/>
</dbReference>
<dbReference type="GO" id="GO:0005524">
    <property type="term" value="F:ATP binding"/>
    <property type="evidence" value="ECO:0007669"/>
    <property type="project" value="UniProtKB-KW"/>
</dbReference>
<dbReference type="SUPFAM" id="SSF103473">
    <property type="entry name" value="MFS general substrate transporter"/>
    <property type="match status" value="1"/>
</dbReference>
<dbReference type="PROSITE" id="PS50850">
    <property type="entry name" value="MFS"/>
    <property type="match status" value="1"/>
</dbReference>
<evidence type="ECO:0000256" key="8">
    <source>
        <dbReference type="ARBA" id="ARBA00022840"/>
    </source>
</evidence>
<dbReference type="GO" id="GO:0016887">
    <property type="term" value="F:ATP hydrolysis activity"/>
    <property type="evidence" value="ECO:0007669"/>
    <property type="project" value="InterPro"/>
</dbReference>
<protein>
    <submittedName>
        <fullName evidence="16">Putative MFS allantoate transporter</fullName>
    </submittedName>
</protein>
<dbReference type="Gene3D" id="3.40.50.300">
    <property type="entry name" value="P-loop containing nucleotide triphosphate hydrolases"/>
    <property type="match status" value="1"/>
</dbReference>
<dbReference type="GO" id="GO:0022857">
    <property type="term" value="F:transmembrane transporter activity"/>
    <property type="evidence" value="ECO:0007669"/>
    <property type="project" value="InterPro"/>
</dbReference>
<dbReference type="EMBL" id="QZBU01000416">
    <property type="protein sequence ID" value="TIA67203.1"/>
    <property type="molecule type" value="Genomic_DNA"/>
</dbReference>
<dbReference type="InterPro" id="IPR047854">
    <property type="entry name" value="RFC_lid"/>
</dbReference>
<dbReference type="Gene3D" id="1.10.8.60">
    <property type="match status" value="1"/>
</dbReference>
<keyword evidence="11" id="KW-0539">Nucleus</keyword>
<keyword evidence="6" id="KW-0235">DNA replication</keyword>
<evidence type="ECO:0000256" key="11">
    <source>
        <dbReference type="ARBA" id="ARBA00023242"/>
    </source>
</evidence>
<comment type="caution">
    <text evidence="16">The sequence shown here is derived from an EMBL/GenBank/DDBJ whole genome shotgun (WGS) entry which is preliminary data.</text>
</comment>
<dbReference type="GO" id="GO:0006260">
    <property type="term" value="P:DNA replication"/>
    <property type="evidence" value="ECO:0007669"/>
    <property type="project" value="UniProtKB-KW"/>
</dbReference>
<keyword evidence="4" id="KW-0813">Transport</keyword>
<evidence type="ECO:0000256" key="5">
    <source>
        <dbReference type="ARBA" id="ARBA00022692"/>
    </source>
</evidence>
<dbReference type="PANTHER" id="PTHR43791">
    <property type="entry name" value="PERMEASE-RELATED"/>
    <property type="match status" value="1"/>
</dbReference>
<evidence type="ECO:0000256" key="13">
    <source>
        <dbReference type="SAM" id="MobiDB-lite"/>
    </source>
</evidence>
<dbReference type="SMART" id="SM00382">
    <property type="entry name" value="AAA"/>
    <property type="match status" value="1"/>
</dbReference>
<feature type="compositionally biased region" description="Low complexity" evidence="13">
    <location>
        <begin position="14"/>
        <end position="28"/>
    </location>
</feature>
<feature type="transmembrane region" description="Helical" evidence="14">
    <location>
        <begin position="412"/>
        <end position="433"/>
    </location>
</feature>
<sequence length="792" mass="88412">MASFFDLKARKAAAAAGASGEGSSKAAGPKVDNRLQPWVEKYRPKSLDDVSSQEHTVDVLRRTLQSANLPHMLFYGPPGTGKTSTVLALAKQLYGPELIKTRVLELNASDERGISIVREKVKDFARMQLSNPPSGPAGEEYRKKYPCPPYKIIILDEADSMTQDAQSALRRTMETYSKITRFCLICNYVTRIIDPLASRCSKFRFKSLDGSNARKRLENIAAMEKVKLDDGVVDTLIRCAEGDLRKAITFLQSAARLAGAEQSKPDDDAMDVDDQVTAKSVSPPSLTMANDLEKHPQRAQKPVEDHLRTDVDAALQLLRDRGSESGTLDPEQNRRLLRRIDLHIMPLICIVYFLQYLDKIAISYASVTGIKTSANLRGTQFNWIASIFFFGQLLFEFPTIRLIQLFPLAKYVAVNVIIWGTILASLAACKSFASLMVCRALLGVAEAAVVPAWVVFTSAWYRKEEQAFRVGIWFSMCGFAQMFGGFFSYGVANHVGGDVQAALQGWQIIFLFLGLLTSVVGIVFWFFLPDSPLSAKFLSTEEKALHAERMRQNEQGIGNRIFKWNQFWEAIRDVNTWLYAFWVFAANIPNSTATSFGNILVTGMGYTKKESLLLVTPLGAYEVVVLIGLTYLAGKTNQRLWCCIAGHIPSIVGAILMATTNKVPALIGFYLTGGIPIGWTTILALQSTNVAGSTKKITVTSIGVIAYTVGNIISPQTFQTKDAPRYLPAKISICILYFLITVDLYLVRWFAVRENRRRDKEREELGDKYVVEENHEFLDLTDRENKEFRYAV</sequence>
<feature type="transmembrane region" description="Helical" evidence="14">
    <location>
        <begin position="640"/>
        <end position="659"/>
    </location>
</feature>
<evidence type="ECO:0000256" key="9">
    <source>
        <dbReference type="ARBA" id="ARBA00022989"/>
    </source>
</evidence>
<dbReference type="FunFam" id="1.20.1250.20:FF:000064">
    <property type="entry name" value="MFS allantoate transporter"/>
    <property type="match status" value="1"/>
</dbReference>
<dbReference type="InterPro" id="IPR027417">
    <property type="entry name" value="P-loop_NTPase"/>
</dbReference>
<dbReference type="InterPro" id="IPR020846">
    <property type="entry name" value="MFS_dom"/>
</dbReference>
<comment type="similarity">
    <text evidence="3">Belongs to the activator 1 small subunits family.</text>
</comment>
<keyword evidence="8" id="KW-0067">ATP-binding</keyword>
<feature type="domain" description="Major facilitator superfamily (MFS) profile" evidence="15">
    <location>
        <begin position="344"/>
        <end position="756"/>
    </location>
</feature>
<evidence type="ECO:0000256" key="12">
    <source>
        <dbReference type="ARBA" id="ARBA00037968"/>
    </source>
</evidence>
<keyword evidence="7" id="KW-0547">Nucleotide-binding</keyword>
<comment type="similarity">
    <text evidence="12">Belongs to the major facilitator superfamily. Allantoate permease family.</text>
</comment>
<feature type="region of interest" description="Disordered" evidence="13">
    <location>
        <begin position="14"/>
        <end position="35"/>
    </location>
</feature>
<dbReference type="CDD" id="cd18140">
    <property type="entry name" value="HLD_clamp_RFC"/>
    <property type="match status" value="1"/>
</dbReference>
<evidence type="ECO:0000259" key="15">
    <source>
        <dbReference type="PROSITE" id="PS50850"/>
    </source>
</evidence>
<evidence type="ECO:0000313" key="16">
    <source>
        <dbReference type="EMBL" id="TIA67203.1"/>
    </source>
</evidence>
<dbReference type="Pfam" id="PF07690">
    <property type="entry name" value="MFS_1"/>
    <property type="match status" value="1"/>
</dbReference>
<proteinExistence type="inferred from homology"/>
<feature type="compositionally biased region" description="Polar residues" evidence="13">
    <location>
        <begin position="277"/>
        <end position="288"/>
    </location>
</feature>
<evidence type="ECO:0000256" key="4">
    <source>
        <dbReference type="ARBA" id="ARBA00022448"/>
    </source>
</evidence>
<dbReference type="CDD" id="cd00009">
    <property type="entry name" value="AAA"/>
    <property type="match status" value="1"/>
</dbReference>
<dbReference type="AlphaFoldDB" id="A0A4V6TLR3"/>
<feature type="transmembrane region" description="Helical" evidence="14">
    <location>
        <begin position="381"/>
        <end position="400"/>
    </location>
</feature>
<feature type="transmembrane region" description="Helical" evidence="14">
    <location>
        <begin position="340"/>
        <end position="357"/>
    </location>
</feature>
<feature type="transmembrane region" description="Helical" evidence="14">
    <location>
        <begin position="612"/>
        <end position="633"/>
    </location>
</feature>
<evidence type="ECO:0000256" key="7">
    <source>
        <dbReference type="ARBA" id="ARBA00022741"/>
    </source>
</evidence>
<dbReference type="SUPFAM" id="SSF52540">
    <property type="entry name" value="P-loop containing nucleoside triphosphate hydrolases"/>
    <property type="match status" value="1"/>
</dbReference>
<feature type="transmembrane region" description="Helical" evidence="14">
    <location>
        <begin position="439"/>
        <end position="461"/>
    </location>
</feature>
<evidence type="ECO:0000313" key="17">
    <source>
        <dbReference type="Proteomes" id="UP000304947"/>
    </source>
</evidence>
<evidence type="ECO:0000256" key="2">
    <source>
        <dbReference type="ARBA" id="ARBA00004141"/>
    </source>
</evidence>
<dbReference type="Gene3D" id="1.20.1250.20">
    <property type="entry name" value="MFS general substrate transporter like domains"/>
    <property type="match status" value="1"/>
</dbReference>
<name>A0A4V6TLR3_AURPU</name>
<evidence type="ECO:0000256" key="6">
    <source>
        <dbReference type="ARBA" id="ARBA00022705"/>
    </source>
</evidence>
<dbReference type="CDD" id="cd17327">
    <property type="entry name" value="MFS_FEN2_like"/>
    <property type="match status" value="1"/>
</dbReference>